<evidence type="ECO:0000256" key="8">
    <source>
        <dbReference type="HAMAP-Rule" id="MF_02220"/>
    </source>
</evidence>
<dbReference type="InterPro" id="IPR018484">
    <property type="entry name" value="FGGY_N"/>
</dbReference>
<comment type="caution">
    <text evidence="8">Lacks conserved residue(s) required for the propagation of feature annotation.</text>
</comment>
<evidence type="ECO:0000313" key="14">
    <source>
        <dbReference type="Proteomes" id="UP000316925"/>
    </source>
</evidence>
<keyword evidence="3 8" id="KW-0808">Transferase</keyword>
<reference evidence="13 14" key="1">
    <citation type="submission" date="2019-03" db="EMBL/GenBank/DDBJ databases">
        <title>Metabolic potential of uncultured bacteria and archaea associated with petroleum seepage in deep-sea sediments.</title>
        <authorList>
            <person name="Dong X."/>
            <person name="Hubert C."/>
        </authorList>
    </citation>
    <scope>NUCLEOTIDE SEQUENCE [LARGE SCALE GENOMIC DNA]</scope>
    <source>
        <strain evidence="13">E29_bin28</strain>
    </source>
</reference>
<dbReference type="GO" id="GO:0042732">
    <property type="term" value="P:D-xylose metabolic process"/>
    <property type="evidence" value="ECO:0007669"/>
    <property type="project" value="UniProtKB-KW"/>
</dbReference>
<dbReference type="CDD" id="cd07808">
    <property type="entry name" value="ASKHA_NBD_FGGY_EcXK-like"/>
    <property type="match status" value="1"/>
</dbReference>
<evidence type="ECO:0000256" key="7">
    <source>
        <dbReference type="ARBA" id="ARBA00023277"/>
    </source>
</evidence>
<dbReference type="Gene3D" id="3.30.420.40">
    <property type="match status" value="2"/>
</dbReference>
<keyword evidence="4 8" id="KW-0547">Nucleotide-binding</keyword>
<dbReference type="PANTHER" id="PTHR43095:SF5">
    <property type="entry name" value="XYLULOSE KINASE"/>
    <property type="match status" value="1"/>
</dbReference>
<evidence type="ECO:0000256" key="2">
    <source>
        <dbReference type="ARBA" id="ARBA00022629"/>
    </source>
</evidence>
<sequence length="504" mass="54994">MSFILGIDLGTSSVKALLVSEGGEIVGDSSQEYPIYSPSPDWAEQDPEQWWESTIRAVRKAVHQSHIKPSQIKAVGLSGQTHGTVLVGKSLLPLRKAIIWMDQRSIAQTRWLQQRIGKRLSRITGLPIATGFMAPSLLWIRKNEPGIWKKIDQFLLPKDYIRLKLTGNLASDVTDAGGTLLLDTGKRKWSPEILQKLEIPASFAPPLYESCQVTGKITKNAAKAIPLKEGTSVSAGGADQIMGAVGNGIVEPGRVACSIGTGGLVVTPMDHPQVAPDKGLHTIPHAIPGKWILMGAILSGGSSLSWFYKQVILGRGKTLRSENSYQSLFREVSPTPAASKGLIFLPYLKGERTPYLDPQARGAFVGLSLQHGRRDLTRAIMEGVVFALRQSLEKFKELGIEITSVTTWGGGAKNKLWRQIQADIFNLPILISPTQEGSAYGAAITAAVSIGIYPTIKEACREWIKIKGEVLPIPENVAVYNKAYLIYRGLYSKLKDDFHGLSEL</sequence>
<comment type="catalytic activity">
    <reaction evidence="8 10">
        <text>D-xylulose + ATP = D-xylulose 5-phosphate + ADP + H(+)</text>
        <dbReference type="Rhea" id="RHEA:10964"/>
        <dbReference type="ChEBI" id="CHEBI:15378"/>
        <dbReference type="ChEBI" id="CHEBI:17140"/>
        <dbReference type="ChEBI" id="CHEBI:30616"/>
        <dbReference type="ChEBI" id="CHEBI:57737"/>
        <dbReference type="ChEBI" id="CHEBI:456216"/>
        <dbReference type="EC" id="2.7.1.17"/>
    </reaction>
</comment>
<evidence type="ECO:0000256" key="10">
    <source>
        <dbReference type="RuleBase" id="RU364073"/>
    </source>
</evidence>
<gene>
    <name evidence="8 10 13" type="primary">xylB</name>
    <name evidence="13" type="ORF">E3J33_02960</name>
</gene>
<evidence type="ECO:0000259" key="11">
    <source>
        <dbReference type="Pfam" id="PF00370"/>
    </source>
</evidence>
<feature type="domain" description="Carbohydrate kinase FGGY N-terminal" evidence="11">
    <location>
        <begin position="4"/>
        <end position="246"/>
    </location>
</feature>
<dbReference type="InterPro" id="IPR000577">
    <property type="entry name" value="Carb_kinase_FGGY"/>
</dbReference>
<protein>
    <recommendedName>
        <fullName evidence="8 10">Xylulose kinase</fullName>
        <shortName evidence="8 10">Xylulokinase</shortName>
        <ecNumber evidence="8 10">2.7.1.17</ecNumber>
    </recommendedName>
</protein>
<evidence type="ECO:0000259" key="12">
    <source>
        <dbReference type="Pfam" id="PF02782"/>
    </source>
</evidence>
<dbReference type="InterPro" id="IPR050406">
    <property type="entry name" value="FGGY_Carb_Kinase"/>
</dbReference>
<dbReference type="InterPro" id="IPR018485">
    <property type="entry name" value="FGGY_C"/>
</dbReference>
<evidence type="ECO:0000256" key="3">
    <source>
        <dbReference type="ARBA" id="ARBA00022679"/>
    </source>
</evidence>
<dbReference type="EC" id="2.7.1.17" evidence="8 10"/>
<dbReference type="EMBL" id="SOIJ01000170">
    <property type="protein sequence ID" value="TET92857.1"/>
    <property type="molecule type" value="Genomic_DNA"/>
</dbReference>
<dbReference type="SUPFAM" id="SSF53067">
    <property type="entry name" value="Actin-like ATPase domain"/>
    <property type="match status" value="2"/>
</dbReference>
<dbReference type="InterPro" id="IPR043129">
    <property type="entry name" value="ATPase_NBD"/>
</dbReference>
<dbReference type="PROSITE" id="PS00445">
    <property type="entry name" value="FGGY_KINASES_2"/>
    <property type="match status" value="1"/>
</dbReference>
<dbReference type="PIRSF" id="PIRSF000538">
    <property type="entry name" value="GlpK"/>
    <property type="match status" value="1"/>
</dbReference>
<organism evidence="13 14">
    <name type="scientific">Aerophobetes bacterium</name>
    <dbReference type="NCBI Taxonomy" id="2030807"/>
    <lineage>
        <taxon>Bacteria</taxon>
        <taxon>Candidatus Aerophobota</taxon>
    </lineage>
</organism>
<keyword evidence="6 8" id="KW-0067">ATP-binding</keyword>
<comment type="caution">
    <text evidence="13">The sequence shown here is derived from an EMBL/GenBank/DDBJ whole genome shotgun (WGS) entry which is preliminary data.</text>
</comment>
<name>A0A523YMY7_UNCAE</name>
<dbReference type="NCBIfam" id="TIGR01312">
    <property type="entry name" value="XylB"/>
    <property type="match status" value="1"/>
</dbReference>
<dbReference type="Proteomes" id="UP000316925">
    <property type="component" value="Unassembled WGS sequence"/>
</dbReference>
<dbReference type="Pfam" id="PF02782">
    <property type="entry name" value="FGGY_C"/>
    <property type="match status" value="1"/>
</dbReference>
<comment type="function">
    <text evidence="8">Catalyzes the phosphorylation of D-xylulose to D-xylulose 5-phosphate.</text>
</comment>
<keyword evidence="2 8" id="KW-0859">Xylose metabolism</keyword>
<keyword evidence="7 8" id="KW-0119">Carbohydrate metabolism</keyword>
<dbReference type="GO" id="GO:0004856">
    <property type="term" value="F:D-xylulokinase activity"/>
    <property type="evidence" value="ECO:0007669"/>
    <property type="project" value="UniProtKB-UniRule"/>
</dbReference>
<keyword evidence="5 8" id="KW-0418">Kinase</keyword>
<proteinExistence type="inferred from homology"/>
<dbReference type="InterPro" id="IPR018483">
    <property type="entry name" value="Carb_kinase_FGGY_CS"/>
</dbReference>
<evidence type="ECO:0000256" key="1">
    <source>
        <dbReference type="ARBA" id="ARBA00009156"/>
    </source>
</evidence>
<dbReference type="AlphaFoldDB" id="A0A523YMY7"/>
<dbReference type="HAMAP" id="MF_02220">
    <property type="entry name" value="XylB"/>
    <property type="match status" value="1"/>
</dbReference>
<dbReference type="GO" id="GO:0005524">
    <property type="term" value="F:ATP binding"/>
    <property type="evidence" value="ECO:0007669"/>
    <property type="project" value="UniProtKB-UniRule"/>
</dbReference>
<evidence type="ECO:0000256" key="4">
    <source>
        <dbReference type="ARBA" id="ARBA00022741"/>
    </source>
</evidence>
<accession>A0A523YMY7</accession>
<dbReference type="PANTHER" id="PTHR43095">
    <property type="entry name" value="SUGAR KINASE"/>
    <property type="match status" value="1"/>
</dbReference>
<evidence type="ECO:0000256" key="5">
    <source>
        <dbReference type="ARBA" id="ARBA00022777"/>
    </source>
</evidence>
<evidence type="ECO:0000256" key="9">
    <source>
        <dbReference type="RuleBase" id="RU003733"/>
    </source>
</evidence>
<feature type="active site" description="Proton acceptor" evidence="8">
    <location>
        <position position="239"/>
    </location>
</feature>
<evidence type="ECO:0000256" key="6">
    <source>
        <dbReference type="ARBA" id="ARBA00022840"/>
    </source>
</evidence>
<dbReference type="GO" id="GO:0005998">
    <property type="term" value="P:xylulose catabolic process"/>
    <property type="evidence" value="ECO:0007669"/>
    <property type="project" value="UniProtKB-UniRule"/>
</dbReference>
<feature type="site" description="Important for activity" evidence="8">
    <location>
        <position position="8"/>
    </location>
</feature>
<dbReference type="InterPro" id="IPR006000">
    <property type="entry name" value="Xylulokinase"/>
</dbReference>
<feature type="domain" description="Carbohydrate kinase FGGY C-terminal" evidence="12">
    <location>
        <begin position="256"/>
        <end position="449"/>
    </location>
</feature>
<comment type="similarity">
    <text evidence="1 8 9">Belongs to the FGGY kinase family.</text>
</comment>
<evidence type="ECO:0000313" key="13">
    <source>
        <dbReference type="EMBL" id="TET92857.1"/>
    </source>
</evidence>
<dbReference type="Pfam" id="PF00370">
    <property type="entry name" value="FGGY_N"/>
    <property type="match status" value="1"/>
</dbReference>